<proteinExistence type="predicted"/>
<dbReference type="AlphaFoldDB" id="A0A0A9H0Z3"/>
<evidence type="ECO:0000313" key="1">
    <source>
        <dbReference type="EMBL" id="JAE30442.1"/>
    </source>
</evidence>
<sequence length="32" mass="3471">MACVKIQSVTGIGISHKLHCKFFSCTCLLGMN</sequence>
<name>A0A0A9H0Z3_ARUDO</name>
<protein>
    <submittedName>
        <fullName evidence="1">Uncharacterized protein</fullName>
    </submittedName>
</protein>
<organism evidence="1">
    <name type="scientific">Arundo donax</name>
    <name type="common">Giant reed</name>
    <name type="synonym">Donax arundinaceus</name>
    <dbReference type="NCBI Taxonomy" id="35708"/>
    <lineage>
        <taxon>Eukaryota</taxon>
        <taxon>Viridiplantae</taxon>
        <taxon>Streptophyta</taxon>
        <taxon>Embryophyta</taxon>
        <taxon>Tracheophyta</taxon>
        <taxon>Spermatophyta</taxon>
        <taxon>Magnoliopsida</taxon>
        <taxon>Liliopsida</taxon>
        <taxon>Poales</taxon>
        <taxon>Poaceae</taxon>
        <taxon>PACMAD clade</taxon>
        <taxon>Arundinoideae</taxon>
        <taxon>Arundineae</taxon>
        <taxon>Arundo</taxon>
    </lineage>
</organism>
<accession>A0A0A9H0Z3</accession>
<reference evidence="1" key="1">
    <citation type="submission" date="2014-09" db="EMBL/GenBank/DDBJ databases">
        <authorList>
            <person name="Magalhaes I.L.F."/>
            <person name="Oliveira U."/>
            <person name="Santos F.R."/>
            <person name="Vidigal T.H.D.A."/>
            <person name="Brescovit A.D."/>
            <person name="Santos A.J."/>
        </authorList>
    </citation>
    <scope>NUCLEOTIDE SEQUENCE</scope>
    <source>
        <tissue evidence="1">Shoot tissue taken approximately 20 cm above the soil surface</tissue>
    </source>
</reference>
<dbReference type="EMBL" id="GBRH01167454">
    <property type="protein sequence ID" value="JAE30442.1"/>
    <property type="molecule type" value="Transcribed_RNA"/>
</dbReference>
<reference evidence="1" key="2">
    <citation type="journal article" date="2015" name="Data Brief">
        <title>Shoot transcriptome of the giant reed, Arundo donax.</title>
        <authorList>
            <person name="Barrero R.A."/>
            <person name="Guerrero F.D."/>
            <person name="Moolhuijzen P."/>
            <person name="Goolsby J.A."/>
            <person name="Tidwell J."/>
            <person name="Bellgard S.E."/>
            <person name="Bellgard M.I."/>
        </authorList>
    </citation>
    <scope>NUCLEOTIDE SEQUENCE</scope>
    <source>
        <tissue evidence="1">Shoot tissue taken approximately 20 cm above the soil surface</tissue>
    </source>
</reference>